<dbReference type="InterPro" id="IPR000032">
    <property type="entry name" value="HPr-like"/>
</dbReference>
<reference evidence="6" key="1">
    <citation type="journal article" date="2005" name="Environ. Microbiol.">
        <title>Genetic and functional properties of uncultivated thermophilic crenarchaeotes from a subsurface gold mine as revealed by analysis of genome fragments.</title>
        <authorList>
            <person name="Nunoura T."/>
            <person name="Hirayama H."/>
            <person name="Takami H."/>
            <person name="Oida H."/>
            <person name="Nishi S."/>
            <person name="Shimamura S."/>
            <person name="Suzuki Y."/>
            <person name="Inagaki F."/>
            <person name="Takai K."/>
            <person name="Nealson K.H."/>
            <person name="Horikoshi K."/>
        </authorList>
    </citation>
    <scope>NUCLEOTIDE SEQUENCE</scope>
</reference>
<dbReference type="InterPro" id="IPR050399">
    <property type="entry name" value="HPr"/>
</dbReference>
<accession>H5SC04</accession>
<evidence type="ECO:0000256" key="1">
    <source>
        <dbReference type="ARBA" id="ARBA00004496"/>
    </source>
</evidence>
<dbReference type="PANTHER" id="PTHR33705:SF2">
    <property type="entry name" value="PHOSPHOCARRIER PROTEIN NPR"/>
    <property type="match status" value="1"/>
</dbReference>
<protein>
    <submittedName>
        <fullName evidence="6">Hypothetical conserved protein</fullName>
    </submittedName>
</protein>
<evidence type="ECO:0000256" key="3">
    <source>
        <dbReference type="ARBA" id="ARBA00022490"/>
    </source>
</evidence>
<dbReference type="PANTHER" id="PTHR33705">
    <property type="entry name" value="PHOSPHOCARRIER PROTEIN HPR"/>
    <property type="match status" value="1"/>
</dbReference>
<dbReference type="Pfam" id="PF00381">
    <property type="entry name" value="PTS-HPr"/>
    <property type="match status" value="1"/>
</dbReference>
<name>H5SC04_9BACT</name>
<dbReference type="NCBIfam" id="TIGR01003">
    <property type="entry name" value="PTS_HPr_family"/>
    <property type="match status" value="1"/>
</dbReference>
<dbReference type="PRINTS" id="PR00107">
    <property type="entry name" value="PHOSPHOCPHPR"/>
</dbReference>
<comment type="similarity">
    <text evidence="2">Belongs to the HPr family.</text>
</comment>
<evidence type="ECO:0000256" key="2">
    <source>
        <dbReference type="ARBA" id="ARBA00010736"/>
    </source>
</evidence>
<proteinExistence type="inferred from homology"/>
<dbReference type="Gene3D" id="3.30.1340.10">
    <property type="entry name" value="HPr-like"/>
    <property type="match status" value="1"/>
</dbReference>
<evidence type="ECO:0000313" key="6">
    <source>
        <dbReference type="EMBL" id="BAL53690.1"/>
    </source>
</evidence>
<dbReference type="PROSITE" id="PS51350">
    <property type="entry name" value="PTS_HPR_DOM"/>
    <property type="match status" value="1"/>
</dbReference>
<dbReference type="GO" id="GO:0009401">
    <property type="term" value="P:phosphoenolpyruvate-dependent sugar phosphotransferase system"/>
    <property type="evidence" value="ECO:0007669"/>
    <property type="project" value="UniProtKB-KW"/>
</dbReference>
<dbReference type="InterPro" id="IPR035895">
    <property type="entry name" value="HPr-like_sf"/>
</dbReference>
<evidence type="ECO:0000259" key="5">
    <source>
        <dbReference type="PROSITE" id="PS51350"/>
    </source>
</evidence>
<reference evidence="6" key="2">
    <citation type="journal article" date="2012" name="PLoS ONE">
        <title>A Deeply Branching Thermophilic Bacterium with an Ancient Acetyl-CoA Pathway Dominates a Subsurface Ecosystem.</title>
        <authorList>
            <person name="Takami H."/>
            <person name="Noguchi H."/>
            <person name="Takaki Y."/>
            <person name="Uchiyama I."/>
            <person name="Toyoda A."/>
            <person name="Nishi S."/>
            <person name="Chee G.-J."/>
            <person name="Arai W."/>
            <person name="Nunoura T."/>
            <person name="Itoh T."/>
            <person name="Hattori M."/>
            <person name="Takai K."/>
        </authorList>
    </citation>
    <scope>NUCLEOTIDE SEQUENCE</scope>
</reference>
<dbReference type="EMBL" id="AP011664">
    <property type="protein sequence ID" value="BAL53690.1"/>
    <property type="molecule type" value="Genomic_DNA"/>
</dbReference>
<dbReference type="GO" id="GO:0005737">
    <property type="term" value="C:cytoplasm"/>
    <property type="evidence" value="ECO:0007669"/>
    <property type="project" value="UniProtKB-SubCell"/>
</dbReference>
<evidence type="ECO:0000256" key="4">
    <source>
        <dbReference type="ARBA" id="ARBA00022683"/>
    </source>
</evidence>
<gene>
    <name evidence="6" type="ORF">HGMM_F07G10C18</name>
</gene>
<keyword evidence="3" id="KW-0963">Cytoplasm</keyword>
<dbReference type="AlphaFoldDB" id="H5SC04"/>
<keyword evidence="4" id="KW-0598">Phosphotransferase system</keyword>
<feature type="domain" description="HPr" evidence="5">
    <location>
        <begin position="5"/>
        <end position="92"/>
    </location>
</feature>
<comment type="subcellular location">
    <subcellularLocation>
        <location evidence="1">Cytoplasm</location>
    </subcellularLocation>
</comment>
<organism evidence="6">
    <name type="scientific">uncultured Planctomycetota bacterium</name>
    <dbReference type="NCBI Taxonomy" id="120965"/>
    <lineage>
        <taxon>Bacteria</taxon>
        <taxon>Pseudomonadati</taxon>
        <taxon>Planctomycetota</taxon>
        <taxon>environmental samples</taxon>
    </lineage>
</organism>
<sequence>MPQQRVVRSIIVADPQGLHLRQAAECARVAAQFQCQISLKYGDRQAEDCRSPFDILQLGAGYGAEIIIEAVGPDAEQAVREIADILTSSYPA</sequence>
<dbReference type="SUPFAM" id="SSF55594">
    <property type="entry name" value="HPr-like"/>
    <property type="match status" value="1"/>
</dbReference>